<keyword evidence="2" id="KW-1185">Reference proteome</keyword>
<dbReference type="AlphaFoldDB" id="A0A078AAH9"/>
<organism evidence="1 2">
    <name type="scientific">Stylonychia lemnae</name>
    <name type="common">Ciliate</name>
    <dbReference type="NCBI Taxonomy" id="5949"/>
    <lineage>
        <taxon>Eukaryota</taxon>
        <taxon>Sar</taxon>
        <taxon>Alveolata</taxon>
        <taxon>Ciliophora</taxon>
        <taxon>Intramacronucleata</taxon>
        <taxon>Spirotrichea</taxon>
        <taxon>Stichotrichia</taxon>
        <taxon>Sporadotrichida</taxon>
        <taxon>Oxytrichidae</taxon>
        <taxon>Stylonychinae</taxon>
        <taxon>Stylonychia</taxon>
    </lineage>
</organism>
<accession>A0A078AAH9</accession>
<sequence>MPIQTRIFRRIPIFQYSKTQSADHIIRGRSKQRINQKQKADFIRDIERLHIRFFESRSVGNLEKIKQTNVSEITETQKQSQANKSSATQLQPNIVENLALLKEETQKLHQQKFLQKEERAKLLESSQYQLLMKQLEKALFHKKKIQFLWEGVDLEYLSEIFTEVRQVFEANKINREEGILFQDKYLNLLQSIEESNSQSKIEKFFAKNQVMIQQKKNQKKSSAKSKKLAKRDKQDANASKLLFIVGNTLLIRDYILNELKSNHNLIIQRISMTQKRNAQTFKYSIFEGTQSTVQYQQNGTNSNSIFDAFFGKFNSQNIAKTQQSLNQPLNNSSLSQQGGTQQQFSQKILFFEDIDVAFYDESEFFTQLHKIMQITKVPIIMTASNMDLVKNLFLSNLKDQDITYDLVKYKYCRPRGKEYVCYLKLIQIFEYFVNQTLDQNIQEMNDDRIKKLVESFKMTQLEKINDNVTQLFINHKRDISQLLNELQLNLHVSKDKKLTTDISKQIPSKIKKSEHKQQEEIDIESYATLMDMTSFDLIINDRIV</sequence>
<dbReference type="InParanoid" id="A0A078AAH9"/>
<protein>
    <submittedName>
        <fullName evidence="1">Uncharacterized protein</fullName>
    </submittedName>
</protein>
<evidence type="ECO:0000313" key="1">
    <source>
        <dbReference type="EMBL" id="CDW79280.1"/>
    </source>
</evidence>
<reference evidence="1 2" key="1">
    <citation type="submission" date="2014-06" db="EMBL/GenBank/DDBJ databases">
        <authorList>
            <person name="Swart Estienne"/>
        </authorList>
    </citation>
    <scope>NUCLEOTIDE SEQUENCE [LARGE SCALE GENOMIC DNA]</scope>
    <source>
        <strain evidence="1 2">130c</strain>
    </source>
</reference>
<evidence type="ECO:0000313" key="2">
    <source>
        <dbReference type="Proteomes" id="UP000039865"/>
    </source>
</evidence>
<gene>
    <name evidence="1" type="primary">Contig10285.g10973</name>
    <name evidence="1" type="ORF">STYLEM_8266</name>
</gene>
<name>A0A078AAH9_STYLE</name>
<proteinExistence type="predicted"/>
<dbReference type="Proteomes" id="UP000039865">
    <property type="component" value="Unassembled WGS sequence"/>
</dbReference>
<dbReference type="EMBL" id="CCKQ01007851">
    <property type="protein sequence ID" value="CDW79280.1"/>
    <property type="molecule type" value="Genomic_DNA"/>
</dbReference>